<evidence type="ECO:0000313" key="3">
    <source>
        <dbReference type="Proteomes" id="UP000242381"/>
    </source>
</evidence>
<name>A0A1X0RR67_RHIZD</name>
<feature type="region of interest" description="Disordered" evidence="1">
    <location>
        <begin position="62"/>
        <end position="81"/>
    </location>
</feature>
<protein>
    <submittedName>
        <fullName evidence="2">Uncharacterized protein</fullName>
    </submittedName>
</protein>
<accession>A0A1X0RR67</accession>
<proteinExistence type="predicted"/>
<sequence>MDSFNQCIVNKNIHSLKRKIEDDTIEESHSSKRFHFHKSTNTLSSNISNTTSSTAFQLSLSTATNRVNGRDTEKNHEEEEEEDMMMIEYDSFTDEDESLEVPAAPPLRNYITIVDDDAGYLGTLERGWSDLFMDEVHWNEI</sequence>
<gene>
    <name evidence="2" type="ORF">BCV71DRAFT_50651</name>
</gene>
<feature type="compositionally biased region" description="Basic and acidic residues" evidence="1">
    <location>
        <begin position="68"/>
        <end position="77"/>
    </location>
</feature>
<organism evidence="2 3">
    <name type="scientific">Rhizopus microsporus</name>
    <dbReference type="NCBI Taxonomy" id="58291"/>
    <lineage>
        <taxon>Eukaryota</taxon>
        <taxon>Fungi</taxon>
        <taxon>Fungi incertae sedis</taxon>
        <taxon>Mucoromycota</taxon>
        <taxon>Mucoromycotina</taxon>
        <taxon>Mucoromycetes</taxon>
        <taxon>Mucorales</taxon>
        <taxon>Mucorineae</taxon>
        <taxon>Rhizopodaceae</taxon>
        <taxon>Rhizopus</taxon>
    </lineage>
</organism>
<dbReference type="Proteomes" id="UP000242381">
    <property type="component" value="Unassembled WGS sequence"/>
</dbReference>
<reference evidence="2 3" key="1">
    <citation type="journal article" date="2016" name="Proc. Natl. Acad. Sci. U.S.A.">
        <title>Lipid metabolic changes in an early divergent fungus govern the establishment of a mutualistic symbiosis with endobacteria.</title>
        <authorList>
            <person name="Lastovetsky O.A."/>
            <person name="Gaspar M.L."/>
            <person name="Mondo S.J."/>
            <person name="LaButti K.M."/>
            <person name="Sandor L."/>
            <person name="Grigoriev I.V."/>
            <person name="Henry S.A."/>
            <person name="Pawlowska T.E."/>
        </authorList>
    </citation>
    <scope>NUCLEOTIDE SEQUENCE [LARGE SCALE GENOMIC DNA]</scope>
    <source>
        <strain evidence="2 3">ATCC 11559</strain>
    </source>
</reference>
<dbReference type="AlphaFoldDB" id="A0A1X0RR67"/>
<evidence type="ECO:0000313" key="2">
    <source>
        <dbReference type="EMBL" id="ORE14480.1"/>
    </source>
</evidence>
<dbReference type="OMA" id="CIVNKNI"/>
<dbReference type="VEuPathDB" id="FungiDB:BCV72DRAFT_109919"/>
<dbReference type="EMBL" id="KV921469">
    <property type="protein sequence ID" value="ORE14480.1"/>
    <property type="molecule type" value="Genomic_DNA"/>
</dbReference>
<evidence type="ECO:0000256" key="1">
    <source>
        <dbReference type="SAM" id="MobiDB-lite"/>
    </source>
</evidence>